<keyword evidence="6 11" id="KW-0041">Annexin</keyword>
<keyword evidence="7 11" id="KW-0111">Calcium/phospholipid-binding</keyword>
<dbReference type="PROSITE" id="PS00223">
    <property type="entry name" value="ANNEXIN_1"/>
    <property type="match status" value="2"/>
</dbReference>
<dbReference type="PANTHER" id="PTHR10502:SF239">
    <property type="entry name" value="ANNEXIN A7"/>
    <property type="match status" value="1"/>
</dbReference>
<dbReference type="Gene3D" id="1.10.220.10">
    <property type="entry name" value="Annexin"/>
    <property type="match status" value="4"/>
</dbReference>
<dbReference type="GO" id="GO:0005509">
    <property type="term" value="F:calcium ion binding"/>
    <property type="evidence" value="ECO:0007669"/>
    <property type="project" value="InterPro"/>
</dbReference>
<dbReference type="FunFam" id="1.10.220.10:FF:000003">
    <property type="entry name" value="Annexin"/>
    <property type="match status" value="1"/>
</dbReference>
<dbReference type="GO" id="GO:0001786">
    <property type="term" value="F:phosphatidylserine binding"/>
    <property type="evidence" value="ECO:0007669"/>
    <property type="project" value="TreeGrafter"/>
</dbReference>
<organism evidence="13 14">
    <name type="scientific">Calicophoron daubneyi</name>
    <name type="common">Rumen fluke</name>
    <name type="synonym">Paramphistomum daubneyi</name>
    <dbReference type="NCBI Taxonomy" id="300641"/>
    <lineage>
        <taxon>Eukaryota</taxon>
        <taxon>Metazoa</taxon>
        <taxon>Spiralia</taxon>
        <taxon>Lophotrochozoa</taxon>
        <taxon>Platyhelminthes</taxon>
        <taxon>Trematoda</taxon>
        <taxon>Digenea</taxon>
        <taxon>Plagiorchiida</taxon>
        <taxon>Pronocephalata</taxon>
        <taxon>Paramphistomoidea</taxon>
        <taxon>Paramphistomidae</taxon>
        <taxon>Calicophoron</taxon>
    </lineage>
</organism>
<dbReference type="EMBL" id="CAXLJL010000378">
    <property type="protein sequence ID" value="CAL5137207.1"/>
    <property type="molecule type" value="Genomic_DNA"/>
</dbReference>
<evidence type="ECO:0000256" key="9">
    <source>
        <dbReference type="ARBA" id="ARBA00059330"/>
    </source>
</evidence>
<keyword evidence="5 11" id="KW-0106">Calcium</keyword>
<dbReference type="GO" id="GO:0005737">
    <property type="term" value="C:cytoplasm"/>
    <property type="evidence" value="ECO:0007669"/>
    <property type="project" value="TreeGrafter"/>
</dbReference>
<reference evidence="13" key="1">
    <citation type="submission" date="2024-06" db="EMBL/GenBank/DDBJ databases">
        <authorList>
            <person name="Liu X."/>
            <person name="Lenzi L."/>
            <person name="Haldenby T S."/>
            <person name="Uol C."/>
        </authorList>
    </citation>
    <scope>NUCLEOTIDE SEQUENCE</scope>
</reference>
<dbReference type="GO" id="GO:0005886">
    <property type="term" value="C:plasma membrane"/>
    <property type="evidence" value="ECO:0007669"/>
    <property type="project" value="TreeGrafter"/>
</dbReference>
<dbReference type="Pfam" id="PF00191">
    <property type="entry name" value="Annexin"/>
    <property type="match status" value="4"/>
</dbReference>
<dbReference type="InterPro" id="IPR018252">
    <property type="entry name" value="Annexin_repeat_CS"/>
</dbReference>
<dbReference type="PANTHER" id="PTHR10502">
    <property type="entry name" value="ANNEXIN"/>
    <property type="match status" value="1"/>
</dbReference>
<comment type="function">
    <text evidence="9">Involved in reproduction of the worm. Involved in host-parasite interaction. Delivered into the host cell by means of parasite exosomes. Binds to acidic phospholipid membranes in a calcium-dependent manner in vitro. Causes aggregation of liposomes in the presence of calcium, but not in its absence. Likely to promote membrane fusion. May provide structural integrity within the tegument.</text>
</comment>
<evidence type="ECO:0000256" key="8">
    <source>
        <dbReference type="ARBA" id="ARBA00037210"/>
    </source>
</evidence>
<dbReference type="PROSITE" id="PS51897">
    <property type="entry name" value="ANNEXIN_2"/>
    <property type="match status" value="4"/>
</dbReference>
<dbReference type="GO" id="GO:0005634">
    <property type="term" value="C:nucleus"/>
    <property type="evidence" value="ECO:0007669"/>
    <property type="project" value="TreeGrafter"/>
</dbReference>
<evidence type="ECO:0000256" key="11">
    <source>
        <dbReference type="RuleBase" id="RU003540"/>
    </source>
</evidence>
<evidence type="ECO:0000256" key="3">
    <source>
        <dbReference type="ARBA" id="ARBA00007831"/>
    </source>
</evidence>
<dbReference type="InterPro" id="IPR018502">
    <property type="entry name" value="Annexin_repeat"/>
</dbReference>
<dbReference type="Proteomes" id="UP001497525">
    <property type="component" value="Unassembled WGS sequence"/>
</dbReference>
<comment type="domain">
    <text evidence="11">A pair of annexin repeats may form one binding site for calcium and phospholipid.</text>
</comment>
<evidence type="ECO:0000256" key="1">
    <source>
        <dbReference type="ARBA" id="ARBA00004340"/>
    </source>
</evidence>
<evidence type="ECO:0000313" key="14">
    <source>
        <dbReference type="Proteomes" id="UP001497525"/>
    </source>
</evidence>
<feature type="region of interest" description="Disordered" evidence="12">
    <location>
        <begin position="102"/>
        <end position="127"/>
    </location>
</feature>
<dbReference type="GO" id="GO:0043657">
    <property type="term" value="C:host cell"/>
    <property type="evidence" value="ECO:0007669"/>
    <property type="project" value="UniProtKB-SubCell"/>
</dbReference>
<evidence type="ECO:0000256" key="6">
    <source>
        <dbReference type="ARBA" id="ARBA00023216"/>
    </source>
</evidence>
<dbReference type="PRINTS" id="PR00196">
    <property type="entry name" value="ANNEXIN"/>
</dbReference>
<dbReference type="SMART" id="SM00335">
    <property type="entry name" value="ANX"/>
    <property type="match status" value="4"/>
</dbReference>
<accession>A0AAV2TLA0</accession>
<sequence>MFPQPNDYSTWGMPPGQPPSGAPNAYPLNNQGLPTIGFSPQGYPGPGGPGQYPQCFPPQATQGYPDSFTQGNMGLPPQGYQPYMGAPFAGPGAGIIPGSSTGERGVPTSAGQTMEEPMFPTLRPYPNFKPDEDAAKLRKAMKGLGTDEKAIIEVLGRRSADQRVKIVLQFKTMYGKDLIKELKSELTGHFEDAILALCYPPADYDACQLREAMEGAGTDEDTLIEILCSRNNNEIRGIKEAYKRIYKGRDLEKDLVSETSGHFRRLLVSLVQASRDESRTVDMNAVRRDAEDLYKAGEGKIGTDESAFNRILASRSIPHVRAVIQEYSKLTQKDFESVLKSEMSGDLLASFLSLTRCICNKPKYFADRLKKSIQGLGTRDSTLIRIVVTRCEIDMGLIKQEFLRETGKSLESWISDDVSGDYKRILLALING</sequence>
<gene>
    <name evidence="13" type="ORF">CDAUBV1_LOCUS11464</name>
</gene>
<dbReference type="GO" id="GO:0012506">
    <property type="term" value="C:vesicle membrane"/>
    <property type="evidence" value="ECO:0007669"/>
    <property type="project" value="TreeGrafter"/>
</dbReference>
<name>A0AAV2TLA0_CALDB</name>
<evidence type="ECO:0000256" key="4">
    <source>
        <dbReference type="ARBA" id="ARBA00022737"/>
    </source>
</evidence>
<evidence type="ECO:0000313" key="13">
    <source>
        <dbReference type="EMBL" id="CAL5137207.1"/>
    </source>
</evidence>
<comment type="subcellular location">
    <subcellularLocation>
        <location evidence="1">Host cell</location>
    </subcellularLocation>
    <subcellularLocation>
        <location evidence="2">Secreted</location>
        <location evidence="2">Extracellular exosome</location>
    </subcellularLocation>
    <subcellularLocation>
        <location evidence="10">Tegument</location>
    </subcellularLocation>
</comment>
<dbReference type="FunFam" id="1.10.220.10:FF:000002">
    <property type="entry name" value="Annexin"/>
    <property type="match status" value="1"/>
</dbReference>
<dbReference type="FunFam" id="1.10.220.10:FF:000004">
    <property type="entry name" value="Annexin"/>
    <property type="match status" value="1"/>
</dbReference>
<evidence type="ECO:0000256" key="7">
    <source>
        <dbReference type="ARBA" id="ARBA00023302"/>
    </source>
</evidence>
<dbReference type="GO" id="GO:0005576">
    <property type="term" value="C:extracellular region"/>
    <property type="evidence" value="ECO:0007669"/>
    <property type="project" value="UniProtKB-SubCell"/>
</dbReference>
<dbReference type="FunFam" id="1.10.220.10:FF:000001">
    <property type="entry name" value="Annexin"/>
    <property type="match status" value="1"/>
</dbReference>
<comment type="function">
    <text evidence="8">Calcium/phospholipid-binding protein which promotes membrane fusion and is involved in exocytosis.</text>
</comment>
<comment type="similarity">
    <text evidence="3 11">Belongs to the annexin family.</text>
</comment>
<feature type="region of interest" description="Disordered" evidence="12">
    <location>
        <begin position="1"/>
        <end position="31"/>
    </location>
</feature>
<comment type="caution">
    <text evidence="13">The sequence shown here is derived from an EMBL/GenBank/DDBJ whole genome shotgun (WGS) entry which is preliminary data.</text>
</comment>
<proteinExistence type="inferred from homology"/>
<dbReference type="InterPro" id="IPR001464">
    <property type="entry name" value="Annexin"/>
</dbReference>
<dbReference type="InterPro" id="IPR037104">
    <property type="entry name" value="Annexin_sf"/>
</dbReference>
<evidence type="ECO:0000256" key="5">
    <source>
        <dbReference type="ARBA" id="ARBA00022837"/>
    </source>
</evidence>
<dbReference type="GO" id="GO:0005544">
    <property type="term" value="F:calcium-dependent phospholipid binding"/>
    <property type="evidence" value="ECO:0007669"/>
    <property type="project" value="UniProtKB-KW"/>
</dbReference>
<dbReference type="AlphaFoldDB" id="A0AAV2TLA0"/>
<dbReference type="SUPFAM" id="SSF47874">
    <property type="entry name" value="Annexin"/>
    <property type="match status" value="1"/>
</dbReference>
<evidence type="ECO:0000256" key="10">
    <source>
        <dbReference type="ARBA" id="ARBA00060393"/>
    </source>
</evidence>
<evidence type="ECO:0000256" key="12">
    <source>
        <dbReference type="SAM" id="MobiDB-lite"/>
    </source>
</evidence>
<keyword evidence="4 11" id="KW-0677">Repeat</keyword>
<evidence type="ECO:0000256" key="2">
    <source>
        <dbReference type="ARBA" id="ARBA00004550"/>
    </source>
</evidence>
<protein>
    <recommendedName>
        <fullName evidence="11">Annexin</fullName>
    </recommendedName>
</protein>